<gene>
    <name evidence="2" type="ORF">CKO28_01580</name>
</gene>
<organism evidence="2 3">
    <name type="scientific">Rhodovibrio sodomensis</name>
    <dbReference type="NCBI Taxonomy" id="1088"/>
    <lineage>
        <taxon>Bacteria</taxon>
        <taxon>Pseudomonadati</taxon>
        <taxon>Pseudomonadota</taxon>
        <taxon>Alphaproteobacteria</taxon>
        <taxon>Rhodospirillales</taxon>
        <taxon>Rhodovibrionaceae</taxon>
        <taxon>Rhodovibrio</taxon>
    </lineage>
</organism>
<evidence type="ECO:0000313" key="3">
    <source>
        <dbReference type="Proteomes" id="UP001296873"/>
    </source>
</evidence>
<feature type="region of interest" description="Disordered" evidence="1">
    <location>
        <begin position="1"/>
        <end position="26"/>
    </location>
</feature>
<comment type="caution">
    <text evidence="2">The sequence shown here is derived from an EMBL/GenBank/DDBJ whole genome shotgun (WGS) entry which is preliminary data.</text>
</comment>
<dbReference type="Proteomes" id="UP001296873">
    <property type="component" value="Unassembled WGS sequence"/>
</dbReference>
<accession>A0ABS1D8K0</accession>
<dbReference type="EMBL" id="NRRL01000001">
    <property type="protein sequence ID" value="MBK1666736.1"/>
    <property type="molecule type" value="Genomic_DNA"/>
</dbReference>
<protein>
    <submittedName>
        <fullName evidence="2">Uncharacterized protein</fullName>
    </submittedName>
</protein>
<reference evidence="2 3" key="1">
    <citation type="journal article" date="2020" name="Microorganisms">
        <title>Osmotic Adaptation and Compatible Solute Biosynthesis of Phototrophic Bacteria as Revealed from Genome Analyses.</title>
        <authorList>
            <person name="Imhoff J.F."/>
            <person name="Rahn T."/>
            <person name="Kunzel S."/>
            <person name="Keller A."/>
            <person name="Neulinger S.C."/>
        </authorList>
    </citation>
    <scope>NUCLEOTIDE SEQUENCE [LARGE SCALE GENOMIC DNA]</scope>
    <source>
        <strain evidence="2 3">DSM 9895</strain>
    </source>
</reference>
<proteinExistence type="predicted"/>
<evidence type="ECO:0000313" key="2">
    <source>
        <dbReference type="EMBL" id="MBK1666736.1"/>
    </source>
</evidence>
<sequence length="83" mass="9222">MTERTPKSPQIQDVKRKRPAASDRANARAAVVALAAELRTYREALRKIAAGRTVRLPDGTTQVADREDAMEIAQAVLDRHSRQ</sequence>
<keyword evidence="3" id="KW-1185">Reference proteome</keyword>
<name>A0ABS1D8K0_9PROT</name>
<dbReference type="RefSeq" id="WP_200338793.1">
    <property type="nucleotide sequence ID" value="NZ_NRRL01000001.1"/>
</dbReference>
<evidence type="ECO:0000256" key="1">
    <source>
        <dbReference type="SAM" id="MobiDB-lite"/>
    </source>
</evidence>